<evidence type="ECO:0000256" key="1">
    <source>
        <dbReference type="SAM" id="MobiDB-lite"/>
    </source>
</evidence>
<dbReference type="EMBL" id="CAFBOR010000019">
    <property type="protein sequence ID" value="CAB4978914.1"/>
    <property type="molecule type" value="Genomic_DNA"/>
</dbReference>
<reference evidence="3" key="1">
    <citation type="submission" date="2020-05" db="EMBL/GenBank/DDBJ databases">
        <authorList>
            <person name="Chiriac C."/>
            <person name="Salcher M."/>
            <person name="Ghai R."/>
            <person name="Kavagutti S V."/>
        </authorList>
    </citation>
    <scope>NUCLEOTIDE SEQUENCE</scope>
</reference>
<evidence type="ECO:0000259" key="2">
    <source>
        <dbReference type="Pfam" id="PF13439"/>
    </source>
</evidence>
<proteinExistence type="predicted"/>
<dbReference type="Pfam" id="PF13439">
    <property type="entry name" value="Glyco_transf_4"/>
    <property type="match status" value="1"/>
</dbReference>
<feature type="domain" description="Glycosyltransferase subfamily 4-like N-terminal" evidence="2">
    <location>
        <begin position="72"/>
        <end position="257"/>
    </location>
</feature>
<dbReference type="Gene3D" id="3.40.50.2000">
    <property type="entry name" value="Glycogen Phosphorylase B"/>
    <property type="match status" value="2"/>
</dbReference>
<feature type="region of interest" description="Disordered" evidence="1">
    <location>
        <begin position="321"/>
        <end position="341"/>
    </location>
</feature>
<dbReference type="InterPro" id="IPR028098">
    <property type="entry name" value="Glyco_trans_4-like_N"/>
</dbReference>
<dbReference type="GO" id="GO:0016757">
    <property type="term" value="F:glycosyltransferase activity"/>
    <property type="evidence" value="ECO:0007669"/>
    <property type="project" value="TreeGrafter"/>
</dbReference>
<dbReference type="Pfam" id="PF13692">
    <property type="entry name" value="Glyco_trans_1_4"/>
    <property type="match status" value="1"/>
</dbReference>
<feature type="compositionally biased region" description="Low complexity" evidence="1">
    <location>
        <begin position="321"/>
        <end position="340"/>
    </location>
</feature>
<sequence>MCRRRSGGALEPWREVRALRHRSGLNGLGQLQYGWDPACVRSRSRASRLGCSLRNVVRVLLLSSLWPPAVLGGAELHAAQLAERLVDAGHEVGVVTYGSPGERVIAQVPSKPYPLQEFASQPASKRALMHLRDVWNPDTASILEKAISDFAPDVVHSHTVQGMSAVALTRPGKMQIPHVHTLHDYWLLCQRTSMVQRDGTACTSSCRGCAAITAVRERQIRGNAPDVVLGVSKAVTAEHERLEWASGRLRILYNPVESPPEPRPVRDVGAPVFGYLGQLAAYKGVGTLLSAFKAADIRGSRLLVGGRGPLLSEVQSAGAAPSGAAPSSAAPSGAAPSGAAPSGGGVEALGWVGGDTKEQFFNEIDCLVVPSEWSDPAPIVLNEARARGIPVIGAEAGGIPELISPKASALLFPSRDSGALSDRLRMFAAAPADYTAPPELAPLDWAGHLEGLMTAYRDAGAR</sequence>
<dbReference type="InterPro" id="IPR050194">
    <property type="entry name" value="Glycosyltransferase_grp1"/>
</dbReference>
<accession>A0A6J7MMF5</accession>
<gene>
    <name evidence="3" type="ORF">UFOPK3974_00242</name>
</gene>
<dbReference type="PANTHER" id="PTHR45947:SF13">
    <property type="entry name" value="TRANSFERASE"/>
    <property type="match status" value="1"/>
</dbReference>
<dbReference type="SUPFAM" id="SSF53756">
    <property type="entry name" value="UDP-Glycosyltransferase/glycogen phosphorylase"/>
    <property type="match status" value="1"/>
</dbReference>
<dbReference type="AlphaFoldDB" id="A0A6J7MMF5"/>
<dbReference type="PANTHER" id="PTHR45947">
    <property type="entry name" value="SULFOQUINOVOSYL TRANSFERASE SQD2"/>
    <property type="match status" value="1"/>
</dbReference>
<protein>
    <submittedName>
        <fullName evidence="3">Unannotated protein</fullName>
    </submittedName>
</protein>
<name>A0A6J7MMF5_9ZZZZ</name>
<dbReference type="CDD" id="cd03823">
    <property type="entry name" value="GT4_ExpE7-like"/>
    <property type="match status" value="1"/>
</dbReference>
<evidence type="ECO:0000313" key="3">
    <source>
        <dbReference type="EMBL" id="CAB4978914.1"/>
    </source>
</evidence>
<organism evidence="3">
    <name type="scientific">freshwater metagenome</name>
    <dbReference type="NCBI Taxonomy" id="449393"/>
    <lineage>
        <taxon>unclassified sequences</taxon>
        <taxon>metagenomes</taxon>
        <taxon>ecological metagenomes</taxon>
    </lineage>
</organism>